<dbReference type="AlphaFoldDB" id="A0A317ST79"/>
<reference evidence="1 2" key="1">
    <citation type="submission" date="2018-03" db="EMBL/GenBank/DDBJ databases">
        <title>Genomes of Pezizomycetes fungi and the evolution of truffles.</title>
        <authorList>
            <person name="Murat C."/>
            <person name="Payen T."/>
            <person name="Noel B."/>
            <person name="Kuo A."/>
            <person name="Martin F.M."/>
        </authorList>
    </citation>
    <scope>NUCLEOTIDE SEQUENCE [LARGE SCALE GENOMIC DNA]</scope>
    <source>
        <strain evidence="1">091103-1</strain>
    </source>
</reference>
<comment type="caution">
    <text evidence="1">The sequence shown here is derived from an EMBL/GenBank/DDBJ whole genome shotgun (WGS) entry which is preliminary data.</text>
</comment>
<dbReference type="Proteomes" id="UP000246991">
    <property type="component" value="Unassembled WGS sequence"/>
</dbReference>
<name>A0A317ST79_9PEZI</name>
<sequence>MPPTVSLIPFLFSLSCEREARELTKLDMGWSWRDSFPAIHHREMVFSLEPGQLSEDLTKAKLICLDLPFSRPGQLIQSSLVVSRLMGAPRVLYRLRLSSA</sequence>
<dbReference type="EMBL" id="PYWC01000021">
    <property type="protein sequence ID" value="PWW77564.1"/>
    <property type="molecule type" value="Genomic_DNA"/>
</dbReference>
<gene>
    <name evidence="1" type="ORF">C7212DRAFT_314646</name>
</gene>
<accession>A0A317ST79</accession>
<evidence type="ECO:0000313" key="1">
    <source>
        <dbReference type="EMBL" id="PWW77564.1"/>
    </source>
</evidence>
<evidence type="ECO:0000313" key="2">
    <source>
        <dbReference type="Proteomes" id="UP000246991"/>
    </source>
</evidence>
<keyword evidence="2" id="KW-1185">Reference proteome</keyword>
<organism evidence="1 2">
    <name type="scientific">Tuber magnatum</name>
    <name type="common">white Piedmont truffle</name>
    <dbReference type="NCBI Taxonomy" id="42249"/>
    <lineage>
        <taxon>Eukaryota</taxon>
        <taxon>Fungi</taxon>
        <taxon>Dikarya</taxon>
        <taxon>Ascomycota</taxon>
        <taxon>Pezizomycotina</taxon>
        <taxon>Pezizomycetes</taxon>
        <taxon>Pezizales</taxon>
        <taxon>Tuberaceae</taxon>
        <taxon>Tuber</taxon>
    </lineage>
</organism>
<feature type="non-terminal residue" evidence="1">
    <location>
        <position position="100"/>
    </location>
</feature>
<proteinExistence type="predicted"/>
<protein>
    <submittedName>
        <fullName evidence="1">Uncharacterized protein</fullName>
    </submittedName>
</protein>